<feature type="non-terminal residue" evidence="1">
    <location>
        <position position="1"/>
    </location>
</feature>
<name>A0ACA9LVA5_9GLOM</name>
<dbReference type="EMBL" id="CAJVPW010005006">
    <property type="protein sequence ID" value="CAG8548767.1"/>
    <property type="molecule type" value="Genomic_DNA"/>
</dbReference>
<dbReference type="Proteomes" id="UP000789366">
    <property type="component" value="Unassembled WGS sequence"/>
</dbReference>
<gene>
    <name evidence="1" type="ORF">SPELUC_LOCUS5120</name>
</gene>
<reference evidence="1" key="1">
    <citation type="submission" date="2021-06" db="EMBL/GenBank/DDBJ databases">
        <authorList>
            <person name="Kallberg Y."/>
            <person name="Tangrot J."/>
            <person name="Rosling A."/>
        </authorList>
    </citation>
    <scope>NUCLEOTIDE SEQUENCE</scope>
    <source>
        <strain evidence="1">28 12/20/2015</strain>
    </source>
</reference>
<evidence type="ECO:0000313" key="1">
    <source>
        <dbReference type="EMBL" id="CAG8548767.1"/>
    </source>
</evidence>
<proteinExistence type="predicted"/>
<keyword evidence="2" id="KW-1185">Reference proteome</keyword>
<protein>
    <submittedName>
        <fullName evidence="1">7228_t:CDS:1</fullName>
    </submittedName>
</protein>
<sequence length="269" mass="30637">NIDNDYAIAVQLEQVLNEEGLNENMDDSNRPYYSEDLNDESDDDLNKVNRIDDDELSSTSKSFDNLTISNNATIQIFVKMLCGKSITIECKPNDTIDDVKKKIQDKEGILSNQQRLIFGGRQLEGEKTVNYYDITRGCTLHLVLNLLGGGGVISYLSVDYRRPCGWRRFALKVLGKYDNGNDGWLGTDANAWMYLIMVLVNKIQVDVAKGYAKEFEYDGDKYLVVIQNRVSPVNLQKIPRATTGVGEYWISKKDEDIRPYGICIRKKDY</sequence>
<accession>A0ACA9LVA5</accession>
<organism evidence="1 2">
    <name type="scientific">Cetraspora pellucida</name>
    <dbReference type="NCBI Taxonomy" id="1433469"/>
    <lineage>
        <taxon>Eukaryota</taxon>
        <taxon>Fungi</taxon>
        <taxon>Fungi incertae sedis</taxon>
        <taxon>Mucoromycota</taxon>
        <taxon>Glomeromycotina</taxon>
        <taxon>Glomeromycetes</taxon>
        <taxon>Diversisporales</taxon>
        <taxon>Gigasporaceae</taxon>
        <taxon>Cetraspora</taxon>
    </lineage>
</organism>
<comment type="caution">
    <text evidence="1">The sequence shown here is derived from an EMBL/GenBank/DDBJ whole genome shotgun (WGS) entry which is preliminary data.</text>
</comment>
<evidence type="ECO:0000313" key="2">
    <source>
        <dbReference type="Proteomes" id="UP000789366"/>
    </source>
</evidence>